<dbReference type="GO" id="GO:0016787">
    <property type="term" value="F:hydrolase activity"/>
    <property type="evidence" value="ECO:0007669"/>
    <property type="project" value="UniProtKB-KW"/>
</dbReference>
<keyword evidence="2" id="KW-0479">Metal-binding</keyword>
<dbReference type="EMBL" id="JAAGNZ010000001">
    <property type="protein sequence ID" value="NEU66605.1"/>
    <property type="molecule type" value="Genomic_DNA"/>
</dbReference>
<sequence>MNRNVLLILLWVILTPVFAQVNPPRLLVRGDDMGYSHAGNEAILKCYKNGIEKSIEVLVPSPWFPEAVIMLEQIPDADMGIHLTLTSEWDNLKWRPLTDCPSLRDADGYFFPMLFPNKNYPKRSVVENDWQLADIEKEFRAQIELGLKKIPRVSHFSGHMGCTSLNDEVKALVSRLAQEYHIRHYDMSLRDAGVMVAGYAGAHATSDEKLQSFMKMLDSLEPGKTYIFVDHPGLDTPEIRAIHHIGYENVAIDRQGVTDVWTDPRVKAYIKTKGIQLIGYNNLP</sequence>
<evidence type="ECO:0000313" key="6">
    <source>
        <dbReference type="EMBL" id="NEU66605.1"/>
    </source>
</evidence>
<proteinExistence type="predicted"/>
<keyword evidence="3" id="KW-0378">Hydrolase</keyword>
<evidence type="ECO:0000256" key="4">
    <source>
        <dbReference type="ARBA" id="ARBA00022842"/>
    </source>
</evidence>
<reference evidence="6 7" key="1">
    <citation type="submission" date="2020-02" db="EMBL/GenBank/DDBJ databases">
        <title>Draft genome sequence of two Spirosoma agri KCTC 52727 and Spirosoma terrae KCTC 52035.</title>
        <authorList>
            <person name="Rojas J."/>
            <person name="Ambika Manirajan B."/>
            <person name="Ratering S."/>
            <person name="Suarez C."/>
            <person name="Schnell S."/>
        </authorList>
    </citation>
    <scope>NUCLEOTIDE SEQUENCE [LARGE SCALE GENOMIC DNA]</scope>
    <source>
        <strain evidence="6 7">KCTC 52727</strain>
    </source>
</reference>
<dbReference type="AlphaFoldDB" id="A0A6M0IFQ9"/>
<accession>A0A6M0IFQ9</accession>
<gene>
    <name evidence="6" type="ORF">GK091_06915</name>
</gene>
<evidence type="ECO:0000313" key="7">
    <source>
        <dbReference type="Proteomes" id="UP000477386"/>
    </source>
</evidence>
<dbReference type="Gene3D" id="3.20.20.370">
    <property type="entry name" value="Glycoside hydrolase/deacetylase"/>
    <property type="match status" value="1"/>
</dbReference>
<organism evidence="6 7">
    <name type="scientific">Spirosoma agri</name>
    <dbReference type="NCBI Taxonomy" id="1987381"/>
    <lineage>
        <taxon>Bacteria</taxon>
        <taxon>Pseudomonadati</taxon>
        <taxon>Bacteroidota</taxon>
        <taxon>Cytophagia</taxon>
        <taxon>Cytophagales</taxon>
        <taxon>Cytophagaceae</taxon>
        <taxon>Spirosoma</taxon>
    </lineage>
</organism>
<dbReference type="InterPro" id="IPR011330">
    <property type="entry name" value="Glyco_hydro/deAcase_b/a-brl"/>
</dbReference>
<comment type="caution">
    <text evidence="6">The sequence shown here is derived from an EMBL/GenBank/DDBJ whole genome shotgun (WGS) entry which is preliminary data.</text>
</comment>
<comment type="cofactor">
    <cofactor evidence="1">
        <name>Mg(2+)</name>
        <dbReference type="ChEBI" id="CHEBI:18420"/>
    </cofactor>
</comment>
<dbReference type="GO" id="GO:0005975">
    <property type="term" value="P:carbohydrate metabolic process"/>
    <property type="evidence" value="ECO:0007669"/>
    <property type="project" value="InterPro"/>
</dbReference>
<dbReference type="RefSeq" id="WP_164035859.1">
    <property type="nucleotide sequence ID" value="NZ_JAAGNZ010000001.1"/>
</dbReference>
<dbReference type="GO" id="GO:0019213">
    <property type="term" value="F:deacetylase activity"/>
    <property type="evidence" value="ECO:0007669"/>
    <property type="project" value="TreeGrafter"/>
</dbReference>
<dbReference type="GO" id="GO:0046872">
    <property type="term" value="F:metal ion binding"/>
    <property type="evidence" value="ECO:0007669"/>
    <property type="project" value="UniProtKB-KW"/>
</dbReference>
<keyword evidence="5" id="KW-0119">Carbohydrate metabolism</keyword>
<evidence type="ECO:0000256" key="3">
    <source>
        <dbReference type="ARBA" id="ARBA00022801"/>
    </source>
</evidence>
<dbReference type="Pfam" id="PF04794">
    <property type="entry name" value="YdjC"/>
    <property type="match status" value="1"/>
</dbReference>
<evidence type="ECO:0000256" key="5">
    <source>
        <dbReference type="ARBA" id="ARBA00023277"/>
    </source>
</evidence>
<dbReference type="Proteomes" id="UP000477386">
    <property type="component" value="Unassembled WGS sequence"/>
</dbReference>
<evidence type="ECO:0000256" key="2">
    <source>
        <dbReference type="ARBA" id="ARBA00022723"/>
    </source>
</evidence>
<dbReference type="PANTHER" id="PTHR31609:SF1">
    <property type="entry name" value="CARBOHYDRATE DEACETYLASE"/>
    <property type="match status" value="1"/>
</dbReference>
<name>A0A6M0IFQ9_9BACT</name>
<evidence type="ECO:0000256" key="1">
    <source>
        <dbReference type="ARBA" id="ARBA00001946"/>
    </source>
</evidence>
<dbReference type="PANTHER" id="PTHR31609">
    <property type="entry name" value="YDJC DEACETYLASE FAMILY MEMBER"/>
    <property type="match status" value="1"/>
</dbReference>
<keyword evidence="4" id="KW-0460">Magnesium</keyword>
<dbReference type="SUPFAM" id="SSF88713">
    <property type="entry name" value="Glycoside hydrolase/deacetylase"/>
    <property type="match status" value="1"/>
</dbReference>
<dbReference type="CDD" id="cd10802">
    <property type="entry name" value="YdjC_TTHB029_like"/>
    <property type="match status" value="1"/>
</dbReference>
<keyword evidence="7" id="KW-1185">Reference proteome</keyword>
<protein>
    <submittedName>
        <fullName evidence="6">ChbG/HpnK family deacetylase</fullName>
    </submittedName>
</protein>
<dbReference type="InterPro" id="IPR006879">
    <property type="entry name" value="YdjC-like"/>
</dbReference>